<organism evidence="9 10">
    <name type="scientific">Endocarpon pusillum</name>
    <dbReference type="NCBI Taxonomy" id="364733"/>
    <lineage>
        <taxon>Eukaryota</taxon>
        <taxon>Fungi</taxon>
        <taxon>Dikarya</taxon>
        <taxon>Ascomycota</taxon>
        <taxon>Pezizomycotina</taxon>
        <taxon>Eurotiomycetes</taxon>
        <taxon>Chaetothyriomycetidae</taxon>
        <taxon>Verrucariales</taxon>
        <taxon>Verrucariaceae</taxon>
        <taxon>Endocarpon</taxon>
    </lineage>
</organism>
<feature type="region of interest" description="Disordered" evidence="7">
    <location>
        <begin position="76"/>
        <end position="222"/>
    </location>
</feature>
<dbReference type="InterPro" id="IPR032108">
    <property type="entry name" value="CLIP1_ZNF"/>
</dbReference>
<feature type="domain" description="CAP-Gly" evidence="8">
    <location>
        <begin position="23"/>
        <end position="69"/>
    </location>
</feature>
<protein>
    <recommendedName>
        <fullName evidence="8">CAP-Gly domain-containing protein</fullName>
    </recommendedName>
</protein>
<feature type="region of interest" description="Disordered" evidence="7">
    <location>
        <begin position="382"/>
        <end position="409"/>
    </location>
</feature>
<keyword evidence="10" id="KW-1185">Reference proteome</keyword>
<evidence type="ECO:0000256" key="6">
    <source>
        <dbReference type="SAM" id="Coils"/>
    </source>
</evidence>
<feature type="coiled-coil region" evidence="6">
    <location>
        <begin position="329"/>
        <end position="374"/>
    </location>
</feature>
<name>A0A8H7AKB8_9EURO</name>
<sequence length="705" mass="77157">MEPRVGETVDVPGGMYGIVKFVGEVAGKKGKFAGVQLAAEFAIRGKNSGDVDGRHYFKTTKPGSGIFLPVEKAIRRGPATPTTPSLATFNQGGRTSVLPKPNFSQSIGPGARAASPALRPSSRRPSLQRPGSPLRSTPAKPLPKLSTPASRPSLGPMARNKVGMGSRYGQSPTTRPSNFGSSLHGPAATPARTPLGPELSFDEESDPTPTPTPAPVKMNDHTMKDEEIRRLKGSLEQKDCQLKEQAATLSEMEKSLSELQTLLPPDYESLDHRRDAVVESDVVQMRNMVRDKNEKIQMLIAEFDAHRADFRSTIDTLEMASTETERVYEKRVDELLQEQLRQLEDLVQELEEGLEDARRGEAEARAEVEFLRGEVERGRSELKRERSKAAAAVREDNGQNGSSHISMRGLEAKDDEIRGLKAIIHSLSGNAPAGSNVKTNGHVNGLGYSVQHEQTIELEQRLEELEVLLDRKSSREEELERELERLRSSEAADKHRSTDTIGSHRLSDRTIVPGDWRDQKGVSPPSQLETMHEADSRSTVTDVSALWCEICETGGHDILTCTNMFVGQQQDGGAQREQGQEPSQDHFTSKTPPFTSDLVKEATHEPPPSQFQSNAEDDRIARLRPMPSLSSVTSVASRPLTASTQPKDAPAPPPPSALPKQPPPNPNDLGMVAGKASGVIDEEKWCALCERDGHESVDCPFEDAF</sequence>
<accession>A0A8H7AKB8</accession>
<dbReference type="Pfam" id="PF16641">
    <property type="entry name" value="CLIP1_ZNF"/>
    <property type="match status" value="2"/>
</dbReference>
<keyword evidence="3" id="KW-0493">Microtubule</keyword>
<feature type="compositionally biased region" description="Polar residues" evidence="7">
    <location>
        <begin position="628"/>
        <end position="644"/>
    </location>
</feature>
<dbReference type="SMART" id="SM01052">
    <property type="entry name" value="CAP_GLY"/>
    <property type="match status" value="1"/>
</dbReference>
<dbReference type="PROSITE" id="PS50245">
    <property type="entry name" value="CAP_GLY_2"/>
    <property type="match status" value="1"/>
</dbReference>
<keyword evidence="5" id="KW-0206">Cytoskeleton</keyword>
<evidence type="ECO:0000256" key="1">
    <source>
        <dbReference type="ARBA" id="ARBA00004245"/>
    </source>
</evidence>
<dbReference type="Proteomes" id="UP000606974">
    <property type="component" value="Unassembled WGS sequence"/>
</dbReference>
<proteinExistence type="predicted"/>
<dbReference type="Gene3D" id="2.30.30.190">
    <property type="entry name" value="CAP Gly-rich-like domain"/>
    <property type="match status" value="1"/>
</dbReference>
<feature type="compositionally biased region" description="Pro residues" evidence="7">
    <location>
        <begin position="649"/>
        <end position="666"/>
    </location>
</feature>
<evidence type="ECO:0000256" key="2">
    <source>
        <dbReference type="ARBA" id="ARBA00022490"/>
    </source>
</evidence>
<comment type="subcellular location">
    <subcellularLocation>
        <location evidence="1">Cytoplasm</location>
        <location evidence="1">Cytoskeleton</location>
    </subcellularLocation>
</comment>
<evidence type="ECO:0000313" key="9">
    <source>
        <dbReference type="EMBL" id="KAF7508984.1"/>
    </source>
</evidence>
<dbReference type="AlphaFoldDB" id="A0A8H7AKB8"/>
<evidence type="ECO:0000256" key="3">
    <source>
        <dbReference type="ARBA" id="ARBA00022701"/>
    </source>
</evidence>
<comment type="caution">
    <text evidence="9">The sequence shown here is derived from an EMBL/GenBank/DDBJ whole genome shotgun (WGS) entry which is preliminary data.</text>
</comment>
<dbReference type="InterPro" id="IPR000938">
    <property type="entry name" value="CAP-Gly_domain"/>
</dbReference>
<dbReference type="GO" id="GO:0005874">
    <property type="term" value="C:microtubule"/>
    <property type="evidence" value="ECO:0007669"/>
    <property type="project" value="UniProtKB-KW"/>
</dbReference>
<keyword evidence="2" id="KW-0963">Cytoplasm</keyword>
<feature type="compositionally biased region" description="Polar residues" evidence="7">
    <location>
        <begin position="168"/>
        <end position="181"/>
    </location>
</feature>
<feature type="compositionally biased region" description="Low complexity" evidence="7">
    <location>
        <begin position="108"/>
        <end position="136"/>
    </location>
</feature>
<keyword evidence="4 6" id="KW-0175">Coiled coil</keyword>
<gene>
    <name evidence="9" type="ORF">GJ744_008540</name>
</gene>
<evidence type="ECO:0000256" key="7">
    <source>
        <dbReference type="SAM" id="MobiDB-lite"/>
    </source>
</evidence>
<evidence type="ECO:0000256" key="4">
    <source>
        <dbReference type="ARBA" id="ARBA00023054"/>
    </source>
</evidence>
<feature type="compositionally biased region" description="Polar residues" evidence="7">
    <location>
        <begin position="80"/>
        <end position="94"/>
    </location>
</feature>
<dbReference type="EMBL" id="JAACFV010000047">
    <property type="protein sequence ID" value="KAF7508984.1"/>
    <property type="molecule type" value="Genomic_DNA"/>
</dbReference>
<evidence type="ECO:0000259" key="8">
    <source>
        <dbReference type="PROSITE" id="PS50245"/>
    </source>
</evidence>
<dbReference type="InterPro" id="IPR036859">
    <property type="entry name" value="CAP-Gly_dom_sf"/>
</dbReference>
<feature type="region of interest" description="Disordered" evidence="7">
    <location>
        <begin position="570"/>
        <end position="676"/>
    </location>
</feature>
<reference evidence="9" key="1">
    <citation type="submission" date="2020-02" db="EMBL/GenBank/DDBJ databases">
        <authorList>
            <person name="Palmer J.M."/>
        </authorList>
    </citation>
    <scope>NUCLEOTIDE SEQUENCE</scope>
    <source>
        <strain evidence="9">EPUS1.4</strain>
        <tissue evidence="9">Thallus</tissue>
    </source>
</reference>
<dbReference type="OrthoDB" id="2130750at2759"/>
<feature type="coiled-coil region" evidence="6">
    <location>
        <begin position="235"/>
        <end position="262"/>
    </location>
</feature>
<dbReference type="SUPFAM" id="SSF74924">
    <property type="entry name" value="Cap-Gly domain"/>
    <property type="match status" value="1"/>
</dbReference>
<feature type="compositionally biased region" description="Basic and acidic residues" evidence="7">
    <location>
        <begin position="382"/>
        <end position="397"/>
    </location>
</feature>
<evidence type="ECO:0000313" key="10">
    <source>
        <dbReference type="Proteomes" id="UP000606974"/>
    </source>
</evidence>
<evidence type="ECO:0000256" key="5">
    <source>
        <dbReference type="ARBA" id="ARBA00023212"/>
    </source>
</evidence>
<feature type="region of interest" description="Disordered" evidence="7">
    <location>
        <begin position="511"/>
        <end position="537"/>
    </location>
</feature>
<dbReference type="Pfam" id="PF01302">
    <property type="entry name" value="CAP_GLY"/>
    <property type="match status" value="1"/>
</dbReference>
<feature type="coiled-coil region" evidence="6">
    <location>
        <begin position="455"/>
        <end position="496"/>
    </location>
</feature>